<dbReference type="HOGENOM" id="CLU_023845_0_5_2"/>
<proteinExistence type="predicted"/>
<feature type="domain" description="Glycosyltransferase 2-like" evidence="1">
    <location>
        <begin position="13"/>
        <end position="191"/>
    </location>
</feature>
<dbReference type="SUPFAM" id="SSF53448">
    <property type="entry name" value="Nucleotide-diphospho-sugar transferases"/>
    <property type="match status" value="1"/>
</dbReference>
<dbReference type="Gene3D" id="3.90.550.10">
    <property type="entry name" value="Spore Coat Polysaccharide Biosynthesis Protein SpsA, Chain A"/>
    <property type="match status" value="1"/>
</dbReference>
<dbReference type="RefSeq" id="WP_013825461.1">
    <property type="nucleotide sequence ID" value="NC_015574.1"/>
</dbReference>
<dbReference type="PANTHER" id="PTHR43179">
    <property type="entry name" value="RHAMNOSYLTRANSFERASE WBBL"/>
    <property type="match status" value="1"/>
</dbReference>
<accession>F6D2M5</accession>
<dbReference type="GeneID" id="10668436"/>
<evidence type="ECO:0000259" key="1">
    <source>
        <dbReference type="Pfam" id="PF00535"/>
    </source>
</evidence>
<keyword evidence="3" id="KW-1185">Reference proteome</keyword>
<evidence type="ECO:0000313" key="2">
    <source>
        <dbReference type="EMBL" id="AEG17959.1"/>
    </source>
</evidence>
<dbReference type="STRING" id="868131.MSWAN_0934"/>
<dbReference type="InterPro" id="IPR029044">
    <property type="entry name" value="Nucleotide-diphossugar_trans"/>
</dbReference>
<keyword evidence="2" id="KW-0808">Transferase</keyword>
<dbReference type="OrthoDB" id="46222at2157"/>
<dbReference type="KEGG" id="mew:MSWAN_0934"/>
<dbReference type="eggNOG" id="arCOG01383">
    <property type="taxonomic scope" value="Archaea"/>
</dbReference>
<dbReference type="InterPro" id="IPR001173">
    <property type="entry name" value="Glyco_trans_2-like"/>
</dbReference>
<dbReference type="Pfam" id="PF00535">
    <property type="entry name" value="Glycos_transf_2"/>
    <property type="match status" value="1"/>
</dbReference>
<dbReference type="Proteomes" id="UP000009231">
    <property type="component" value="Chromosome"/>
</dbReference>
<protein>
    <submittedName>
        <fullName evidence="2">Glycosyl transferase family 2</fullName>
    </submittedName>
</protein>
<sequence length="284" mass="32995">MKFDEFSDEPLLSVIILNYKNAKLTAECVKHLDKSVKKAKINAQIIVVDNSADKTSEELKKLLPDYVEIIENEENLGFSKANNQGLKISQGKYVLLLNNDAFVNVNCLEKGIKYLENMECPGIWAPSLIGENGDLQGSTARFPSLKDLIGEYFLFRHYNVYEDFLQWKEPKEVDMVIGAFMLMEKKLVDKVGLLDENFFFNAEDVDYCKRVHDSGFPVIYDPRVSITHIGGASQEDKWFKDPYLHKTRIIYSYKHYNFFEAFLSEITIKLGLIFRKFLWWLHKC</sequence>
<organism evidence="2 3">
    <name type="scientific">Methanobacterium paludis (strain DSM 25820 / JCM 18151 / SWAN1)</name>
    <dbReference type="NCBI Taxonomy" id="868131"/>
    <lineage>
        <taxon>Archaea</taxon>
        <taxon>Methanobacteriati</taxon>
        <taxon>Methanobacteriota</taxon>
        <taxon>Methanomada group</taxon>
        <taxon>Methanobacteria</taxon>
        <taxon>Methanobacteriales</taxon>
        <taxon>Methanobacteriaceae</taxon>
        <taxon>Methanobacterium</taxon>
    </lineage>
</organism>
<dbReference type="AlphaFoldDB" id="F6D2M5"/>
<gene>
    <name evidence="2" type="ordered locus">MSWAN_0934</name>
</gene>
<dbReference type="CDD" id="cd04186">
    <property type="entry name" value="GT_2_like_c"/>
    <property type="match status" value="1"/>
</dbReference>
<dbReference type="EMBL" id="CP002772">
    <property type="protein sequence ID" value="AEG17959.1"/>
    <property type="molecule type" value="Genomic_DNA"/>
</dbReference>
<dbReference type="GO" id="GO:0016740">
    <property type="term" value="F:transferase activity"/>
    <property type="evidence" value="ECO:0007669"/>
    <property type="project" value="UniProtKB-KW"/>
</dbReference>
<dbReference type="PANTHER" id="PTHR43179:SF7">
    <property type="entry name" value="RHAMNOSYLTRANSFERASE WBBL"/>
    <property type="match status" value="1"/>
</dbReference>
<name>F6D2M5_METPW</name>
<evidence type="ECO:0000313" key="3">
    <source>
        <dbReference type="Proteomes" id="UP000009231"/>
    </source>
</evidence>
<reference evidence="2 3" key="1">
    <citation type="journal article" date="2014" name="Int. J. Syst. Evol. Microbiol.">
        <title>Methanobacterium paludis sp. nov. and a novel strain of Methanobacterium lacus isolated from northern peatlands.</title>
        <authorList>
            <person name="Cadillo-Quiroz H."/>
            <person name="Brauer S.L."/>
            <person name="Goodson N."/>
            <person name="Yavitt J.B."/>
            <person name="Zinder S.H."/>
        </authorList>
    </citation>
    <scope>NUCLEOTIDE SEQUENCE [LARGE SCALE GENOMIC DNA]</scope>
    <source>
        <strain evidence="3">DSM 25820 / JCM 18151 / SWAN1</strain>
    </source>
</reference>